<organism evidence="1">
    <name type="scientific">candidate division CPR1 bacterium ADurb.Bin160</name>
    <dbReference type="NCBI Taxonomy" id="1852826"/>
    <lineage>
        <taxon>Bacteria</taxon>
        <taxon>candidate division CPR1</taxon>
    </lineage>
</organism>
<evidence type="ECO:0000313" key="1">
    <source>
        <dbReference type="EMBL" id="OQB40550.1"/>
    </source>
</evidence>
<sequence>MIQKNKIYKISDYESLIDCLQKLYGENFHEEEEAFFRSEKIMVEDISERSNHKEYNIRFKNEVNKSYADVYNKEVFKFFIEVNKFTQEEMDL</sequence>
<name>A0A1V5ZK09_9BACT</name>
<gene>
    <name evidence="1" type="ORF">BWY04_01305</name>
</gene>
<dbReference type="Proteomes" id="UP000485621">
    <property type="component" value="Unassembled WGS sequence"/>
</dbReference>
<proteinExistence type="predicted"/>
<protein>
    <submittedName>
        <fullName evidence="1">Uncharacterized protein</fullName>
    </submittedName>
</protein>
<dbReference type="AlphaFoldDB" id="A0A1V5ZK09"/>
<dbReference type="EMBL" id="MWDB01000040">
    <property type="protein sequence ID" value="OQB40550.1"/>
    <property type="molecule type" value="Genomic_DNA"/>
</dbReference>
<comment type="caution">
    <text evidence="1">The sequence shown here is derived from an EMBL/GenBank/DDBJ whole genome shotgun (WGS) entry which is preliminary data.</text>
</comment>
<reference evidence="1" key="1">
    <citation type="submission" date="2017-02" db="EMBL/GenBank/DDBJ databases">
        <title>Delving into the versatile metabolic prowess of the omnipresent phylum Bacteroidetes.</title>
        <authorList>
            <person name="Nobu M.K."/>
            <person name="Mei R."/>
            <person name="Narihiro T."/>
            <person name="Kuroda K."/>
            <person name="Liu W.-T."/>
        </authorList>
    </citation>
    <scope>NUCLEOTIDE SEQUENCE</scope>
    <source>
        <strain evidence="1">ADurb.Bin160</strain>
    </source>
</reference>
<accession>A0A1V5ZK09</accession>